<accession>A0A2K8NQN4</accession>
<evidence type="ECO:0000313" key="1">
    <source>
        <dbReference type="EMBL" id="ATZ16097.1"/>
    </source>
</evidence>
<keyword evidence="2" id="KW-1185">Reference proteome</keyword>
<name>A0A2K8NQN4_9MOLU</name>
<dbReference type="KEGG" id="efr:EFREU_v1c00700"/>
<organism evidence="1 2">
    <name type="scientific">Entomoplasma freundtii</name>
    <dbReference type="NCBI Taxonomy" id="74700"/>
    <lineage>
        <taxon>Bacteria</taxon>
        <taxon>Bacillati</taxon>
        <taxon>Mycoplasmatota</taxon>
        <taxon>Mollicutes</taxon>
        <taxon>Entomoplasmatales</taxon>
        <taxon>Entomoplasmataceae</taxon>
        <taxon>Entomoplasma</taxon>
    </lineage>
</organism>
<dbReference type="Proteomes" id="UP000232222">
    <property type="component" value="Chromosome"/>
</dbReference>
<dbReference type="EMBL" id="CP024962">
    <property type="protein sequence ID" value="ATZ16097.1"/>
    <property type="molecule type" value="Genomic_DNA"/>
</dbReference>
<dbReference type="RefSeq" id="WP_100609060.1">
    <property type="nucleotide sequence ID" value="NZ_CP024962.1"/>
</dbReference>
<sequence length="325" mass="37938">MLKFIPKSINLAYFRNWSFLYKLFFGLFIIALILGSYIENMIDLAHLNHDVELWIKSLEAQDLTLDSFLQEYQQTFGQRSNHSWISIYPDYVLQNQTNDGPIKIATLISNAKYGSYTIAFFSYFTTISNFSIGLWFLYAAIRPQNEGKKGYLGYSSTLILTTYITITMLIWLGLLLPTNLSSGTVMSAKDWFTGLMQHLILPLAFIGYVCFTFKSEKLLTTHQYMKKEWWKVFFLLLGYGLYCLIRGEIRYRTNQPSDTLYPYFFFRIHEAKVMGLPGFAWFMIAILLIAAIAFGFSISYNFIQTKRFPQYLVLEENKNEIKNKV</sequence>
<protein>
    <submittedName>
        <fullName evidence="1">Uncharacterized protein</fullName>
    </submittedName>
</protein>
<dbReference type="InterPro" id="IPR049713">
    <property type="entry name" value="Pr6Pr-like"/>
</dbReference>
<proteinExistence type="predicted"/>
<dbReference type="NCBIfam" id="NF038065">
    <property type="entry name" value="Pr6Pr"/>
    <property type="match status" value="1"/>
</dbReference>
<evidence type="ECO:0000313" key="2">
    <source>
        <dbReference type="Proteomes" id="UP000232222"/>
    </source>
</evidence>
<dbReference type="OrthoDB" id="392064at2"/>
<dbReference type="AlphaFoldDB" id="A0A2K8NQN4"/>
<reference evidence="1 2" key="1">
    <citation type="submission" date="2017-11" db="EMBL/GenBank/DDBJ databases">
        <title>Genome sequence of Entomoplasma freundtii BARC 318 (ATCC 51999).</title>
        <authorList>
            <person name="Lo W.-S."/>
            <person name="Gasparich G.E."/>
            <person name="Kuo C.-H."/>
        </authorList>
    </citation>
    <scope>NUCLEOTIDE SEQUENCE [LARGE SCALE GENOMIC DNA]</scope>
    <source>
        <strain evidence="1 2">BARC 318</strain>
    </source>
</reference>
<gene>
    <name evidence="1" type="ORF">EFREU_v1c00700</name>
</gene>